<keyword evidence="2" id="KW-0067">ATP-binding</keyword>
<dbReference type="Pfam" id="PF00004">
    <property type="entry name" value="AAA"/>
    <property type="match status" value="1"/>
</dbReference>
<dbReference type="GO" id="GO:0005524">
    <property type="term" value="F:ATP binding"/>
    <property type="evidence" value="ECO:0007669"/>
    <property type="project" value="UniProtKB-KW"/>
</dbReference>
<feature type="domain" description="Peroxisomal ATPase PEX1 N-terminal C-lobe" evidence="4">
    <location>
        <begin position="97"/>
        <end position="176"/>
    </location>
</feature>
<keyword evidence="6" id="KW-1185">Reference proteome</keyword>
<dbReference type="InterPro" id="IPR027417">
    <property type="entry name" value="P-loop_NTPase"/>
</dbReference>
<organism evidence="5 6">
    <name type="scientific">Euplotes crassus</name>
    <dbReference type="NCBI Taxonomy" id="5936"/>
    <lineage>
        <taxon>Eukaryota</taxon>
        <taxon>Sar</taxon>
        <taxon>Alveolata</taxon>
        <taxon>Ciliophora</taxon>
        <taxon>Intramacronucleata</taxon>
        <taxon>Spirotrichea</taxon>
        <taxon>Hypotrichia</taxon>
        <taxon>Euplotida</taxon>
        <taxon>Euplotidae</taxon>
        <taxon>Moneuplotes</taxon>
    </lineage>
</organism>
<evidence type="ECO:0000259" key="3">
    <source>
        <dbReference type="Pfam" id="PF00004"/>
    </source>
</evidence>
<keyword evidence="1" id="KW-0547">Nucleotide-binding</keyword>
<gene>
    <name evidence="5" type="ORF">ECRASSUSDP1_LOCUS27623</name>
</gene>
<evidence type="ECO:0000313" key="5">
    <source>
        <dbReference type="EMBL" id="CAI2386024.1"/>
    </source>
</evidence>
<dbReference type="SUPFAM" id="SSF54585">
    <property type="entry name" value="Cdc48 domain 2-like"/>
    <property type="match status" value="1"/>
</dbReference>
<accession>A0AAD1Y7Q6</accession>
<comment type="caution">
    <text evidence="5">The sequence shown here is derived from an EMBL/GenBank/DDBJ whole genome shotgun (WGS) entry which is preliminary data.</text>
</comment>
<feature type="domain" description="ATPase AAA-type core" evidence="3">
    <location>
        <begin position="584"/>
        <end position="721"/>
    </location>
</feature>
<protein>
    <submittedName>
        <fullName evidence="5">Uncharacterized protein</fullName>
    </submittedName>
</protein>
<evidence type="ECO:0000313" key="6">
    <source>
        <dbReference type="Proteomes" id="UP001295684"/>
    </source>
</evidence>
<dbReference type="AlphaFoldDB" id="A0AAD1Y7Q6"/>
<evidence type="ECO:0000256" key="1">
    <source>
        <dbReference type="ARBA" id="ARBA00022741"/>
    </source>
</evidence>
<reference evidence="5" key="1">
    <citation type="submission" date="2023-07" db="EMBL/GenBank/DDBJ databases">
        <authorList>
            <consortium name="AG Swart"/>
            <person name="Singh M."/>
            <person name="Singh A."/>
            <person name="Seah K."/>
            <person name="Emmerich C."/>
        </authorList>
    </citation>
    <scope>NUCLEOTIDE SEQUENCE</scope>
    <source>
        <strain evidence="5">DP1</strain>
    </source>
</reference>
<evidence type="ECO:0000256" key="2">
    <source>
        <dbReference type="ARBA" id="ARBA00022840"/>
    </source>
</evidence>
<evidence type="ECO:0000259" key="4">
    <source>
        <dbReference type="Pfam" id="PF09262"/>
    </source>
</evidence>
<dbReference type="GO" id="GO:0016887">
    <property type="term" value="F:ATP hydrolysis activity"/>
    <property type="evidence" value="ECO:0007669"/>
    <property type="project" value="InterPro"/>
</dbReference>
<dbReference type="Proteomes" id="UP001295684">
    <property type="component" value="Unassembled WGS sequence"/>
</dbReference>
<dbReference type="EMBL" id="CAMPGE010028505">
    <property type="protein sequence ID" value="CAI2386024.1"/>
    <property type="molecule type" value="Genomic_DNA"/>
</dbReference>
<sequence>MRLKLRRKRGIKNCYVNLPNNSRFKIEMNKSMRNDDTISLPLKVTFDEKVFFFGYAGGVSEEDNTIEVSEGLADFLNLPEGISIEVSIQYTFRHLKMVEFEPITADDYEIVKHFAEEIEFNLLNQIGVFYNGLIFPCYVGPDLQYQIRFKVNIKEKLIERAECFMLSLDAEITIPPKVRQLEEIKKEEEIKRDVEKESKRKVFESSIEETKEYEIKHTVSFDDSELKEEYKGVVVRSYDTKDENCFYHIFTSIKSLKDPVKVTFKCKTRERFKNFLINKQQNNGDVKTTESTKSLVLLPKYDPNLHFDEFSLPANMLPLFSEHSKVSYFKAYECQIQTEFGEEESKDQKPKNIAYSIECNFYQSALDLLVSSEGESLNNTKMIVKELFLHKIFDSYYDNDSTIILNSGMKIAYSRKSVKEDLEKLLHRWKESDQTVYQTDQLITVCQNFLAILDSTREGIKEESIDLSSSQKQTSSAPNDENSLCLMIKVVMHDPKDRNKVHKYKIIKSIDQVQLGDKCIVSFDKLREIPLQKNISIETDIFKAIYQEDVIQRVIDFYKQTDSLKAKSEVSSDPKWSINNNYQMLYGQKGTGKSFFALQILPKIFYNCDFEYIDLNRMMLISNGFNDMDASIKYLSTIFLTNQDMNVRKIFILDHIDCVLPQEDANEIVSAVKKIKQNQLLMFFLDLIDSKKYCLFFIGRHYQNIHSELASISRIDNFVQIAPPDFKKRKLAFKEIIKKSYNPRGAFSLSSMSKFSQEANSKIIDKLDKISTSLASSTEHFKFPNLIQIGKTFLHKRG</sequence>
<proteinExistence type="predicted"/>
<dbReference type="GO" id="GO:0005777">
    <property type="term" value="C:peroxisome"/>
    <property type="evidence" value="ECO:0007669"/>
    <property type="project" value="InterPro"/>
</dbReference>
<dbReference type="Gene3D" id="3.10.330.10">
    <property type="match status" value="1"/>
</dbReference>
<dbReference type="InterPro" id="IPR003959">
    <property type="entry name" value="ATPase_AAA_core"/>
</dbReference>
<dbReference type="InterPro" id="IPR029067">
    <property type="entry name" value="CDC48_domain_2-like_sf"/>
</dbReference>
<dbReference type="Pfam" id="PF09262">
    <property type="entry name" value="PEX-1N"/>
    <property type="match status" value="1"/>
</dbReference>
<dbReference type="InterPro" id="IPR015342">
    <property type="entry name" value="PEX1-N_C-lobe"/>
</dbReference>
<dbReference type="SUPFAM" id="SSF52540">
    <property type="entry name" value="P-loop containing nucleoside triphosphate hydrolases"/>
    <property type="match status" value="1"/>
</dbReference>
<name>A0AAD1Y7Q6_EUPCR</name>
<dbReference type="GO" id="GO:0007031">
    <property type="term" value="P:peroxisome organization"/>
    <property type="evidence" value="ECO:0007669"/>
    <property type="project" value="InterPro"/>
</dbReference>
<dbReference type="Gene3D" id="3.40.50.300">
    <property type="entry name" value="P-loop containing nucleotide triphosphate hydrolases"/>
    <property type="match status" value="1"/>
</dbReference>